<reference evidence="3" key="1">
    <citation type="journal article" date="2019" name="Int. J. Syst. Evol. Microbiol.">
        <title>The Global Catalogue of Microorganisms (GCM) 10K type strain sequencing project: providing services to taxonomists for standard genome sequencing and annotation.</title>
        <authorList>
            <consortium name="The Broad Institute Genomics Platform"/>
            <consortium name="The Broad Institute Genome Sequencing Center for Infectious Disease"/>
            <person name="Wu L."/>
            <person name="Ma J."/>
        </authorList>
    </citation>
    <scope>NUCLEOTIDE SEQUENCE [LARGE SCALE GENOMIC DNA]</scope>
    <source>
        <strain evidence="3">CGMCC 4.1469</strain>
    </source>
</reference>
<dbReference type="RefSeq" id="WP_377163676.1">
    <property type="nucleotide sequence ID" value="NZ_JBHSMQ010000001.1"/>
</dbReference>
<dbReference type="GO" id="GO:0016798">
    <property type="term" value="F:hydrolase activity, acting on glycosyl bonds"/>
    <property type="evidence" value="ECO:0007669"/>
    <property type="project" value="UniProtKB-KW"/>
</dbReference>
<proteinExistence type="predicted"/>
<organism evidence="2 3">
    <name type="scientific">Prosthecobacter fluviatilis</name>
    <dbReference type="NCBI Taxonomy" id="445931"/>
    <lineage>
        <taxon>Bacteria</taxon>
        <taxon>Pseudomonadati</taxon>
        <taxon>Verrucomicrobiota</taxon>
        <taxon>Verrucomicrobiia</taxon>
        <taxon>Verrucomicrobiales</taxon>
        <taxon>Verrucomicrobiaceae</taxon>
        <taxon>Prosthecobacter</taxon>
    </lineage>
</organism>
<dbReference type="InterPro" id="IPR018711">
    <property type="entry name" value="NAGPA"/>
</dbReference>
<dbReference type="EMBL" id="JBHSMQ010000001">
    <property type="protein sequence ID" value="MFC5454024.1"/>
    <property type="molecule type" value="Genomic_DNA"/>
</dbReference>
<dbReference type="Pfam" id="PF09992">
    <property type="entry name" value="NAGPA"/>
    <property type="match status" value="1"/>
</dbReference>
<accession>A0ABW0KL54</accession>
<comment type="caution">
    <text evidence="2">The sequence shown here is derived from an EMBL/GenBank/DDBJ whole genome shotgun (WGS) entry which is preliminary data.</text>
</comment>
<dbReference type="Proteomes" id="UP001596052">
    <property type="component" value="Unassembled WGS sequence"/>
</dbReference>
<keyword evidence="3" id="KW-1185">Reference proteome</keyword>
<sequence length="334" mass="37368">MPNKRGCLKLLLLLVLAGALLVWLAGEVFFNLNSNLVAVAVRDSKSPLQILTKRGEWKPAQALTAGDLDAALIERHRETGMRWATLKVRRAGSTAASIAQRVFGAEVHVVTLSADRFDFMTTYQPKFALTTAHERMADGNLWFCITANFRDPKGRPMGWVYHEGRQVNTPFGDWSGCFFVKDGRPWCGPKSLLNEVPGLIQEGCQVYPSVMKNHTTFSYVDLKPDEFFDGSRISYRSLAGMRQDGTIVFVLSGDGGVMNVSEVTEIARKLDVQHATLLDGGRALQYSIRTDDGPWHFHAFNTELPFKHKWLERQMSPVYIGVRRKAPAIVQGPQ</sequence>
<gene>
    <name evidence="2" type="ORF">ACFQDI_04070</name>
</gene>
<evidence type="ECO:0000313" key="3">
    <source>
        <dbReference type="Proteomes" id="UP001596052"/>
    </source>
</evidence>
<evidence type="ECO:0000259" key="1">
    <source>
        <dbReference type="Pfam" id="PF09992"/>
    </source>
</evidence>
<keyword evidence="2" id="KW-0378">Hydrolase</keyword>
<name>A0ABW0KL54_9BACT</name>
<keyword evidence="2" id="KW-0326">Glycosidase</keyword>
<evidence type="ECO:0000313" key="2">
    <source>
        <dbReference type="EMBL" id="MFC5454024.1"/>
    </source>
</evidence>
<protein>
    <submittedName>
        <fullName evidence="2">Phosphodiester glycosidase family protein</fullName>
    </submittedName>
</protein>
<feature type="domain" description="Phosphodiester glycosidase" evidence="1">
    <location>
        <begin position="148"/>
        <end position="283"/>
    </location>
</feature>